<dbReference type="AlphaFoldDB" id="A0A067PLH5"/>
<dbReference type="Proteomes" id="UP000027265">
    <property type="component" value="Unassembled WGS sequence"/>
</dbReference>
<name>A0A067PLH5_9AGAM</name>
<gene>
    <name evidence="1" type="ORF">JAAARDRAFT_50752</name>
</gene>
<evidence type="ECO:0000313" key="2">
    <source>
        <dbReference type="Proteomes" id="UP000027265"/>
    </source>
</evidence>
<protein>
    <submittedName>
        <fullName evidence="1">Uncharacterized protein</fullName>
    </submittedName>
</protein>
<reference evidence="2" key="1">
    <citation type="journal article" date="2014" name="Proc. Natl. Acad. Sci. U.S.A.">
        <title>Extensive sampling of basidiomycete genomes demonstrates inadequacy of the white-rot/brown-rot paradigm for wood decay fungi.</title>
        <authorList>
            <person name="Riley R."/>
            <person name="Salamov A.A."/>
            <person name="Brown D.W."/>
            <person name="Nagy L.G."/>
            <person name="Floudas D."/>
            <person name="Held B.W."/>
            <person name="Levasseur A."/>
            <person name="Lombard V."/>
            <person name="Morin E."/>
            <person name="Otillar R."/>
            <person name="Lindquist E.A."/>
            <person name="Sun H."/>
            <person name="LaButti K.M."/>
            <person name="Schmutz J."/>
            <person name="Jabbour D."/>
            <person name="Luo H."/>
            <person name="Baker S.E."/>
            <person name="Pisabarro A.G."/>
            <person name="Walton J.D."/>
            <person name="Blanchette R.A."/>
            <person name="Henrissat B."/>
            <person name="Martin F."/>
            <person name="Cullen D."/>
            <person name="Hibbett D.S."/>
            <person name="Grigoriev I.V."/>
        </authorList>
    </citation>
    <scope>NUCLEOTIDE SEQUENCE [LARGE SCALE GENOMIC DNA]</scope>
    <source>
        <strain evidence="2">MUCL 33604</strain>
    </source>
</reference>
<dbReference type="EMBL" id="KL197749">
    <property type="protein sequence ID" value="KDQ51311.1"/>
    <property type="molecule type" value="Genomic_DNA"/>
</dbReference>
<sequence length="222" mass="24872">MATIDDPALNLPPLPYRFDADPPELLSQPFLLSELERLELSTNIDMRSFLDNIILSKLSTIRLVNLGDKRGIKDSFLALIARSSCVLKSLTFIFVIEVIDILARLEKTPCLIYFRCWNSMTDDLFVRLTVDDGSPVDNIVPKLTDFAIGGGLSDMVRSRWKVNTPSTGVSRLERVFIHIENYIPSEPFLGREDCVEEGLVLWLGDELDPVQANPSSTLDVAS</sequence>
<dbReference type="InParanoid" id="A0A067PLH5"/>
<accession>A0A067PLH5</accession>
<dbReference type="HOGENOM" id="CLU_1245538_0_0_1"/>
<evidence type="ECO:0000313" key="1">
    <source>
        <dbReference type="EMBL" id="KDQ51311.1"/>
    </source>
</evidence>
<organism evidence="1 2">
    <name type="scientific">Jaapia argillacea MUCL 33604</name>
    <dbReference type="NCBI Taxonomy" id="933084"/>
    <lineage>
        <taxon>Eukaryota</taxon>
        <taxon>Fungi</taxon>
        <taxon>Dikarya</taxon>
        <taxon>Basidiomycota</taxon>
        <taxon>Agaricomycotina</taxon>
        <taxon>Agaricomycetes</taxon>
        <taxon>Agaricomycetidae</taxon>
        <taxon>Jaapiales</taxon>
        <taxon>Jaapiaceae</taxon>
        <taxon>Jaapia</taxon>
    </lineage>
</organism>
<proteinExistence type="predicted"/>
<keyword evidence="2" id="KW-1185">Reference proteome</keyword>